<organism evidence="2 3">
    <name type="scientific">Novipirellula aureliae</name>
    <dbReference type="NCBI Taxonomy" id="2527966"/>
    <lineage>
        <taxon>Bacteria</taxon>
        <taxon>Pseudomonadati</taxon>
        <taxon>Planctomycetota</taxon>
        <taxon>Planctomycetia</taxon>
        <taxon>Pirellulales</taxon>
        <taxon>Pirellulaceae</taxon>
        <taxon>Novipirellula</taxon>
    </lineage>
</organism>
<feature type="domain" description="LUD" evidence="1">
    <location>
        <begin position="110"/>
        <end position="207"/>
    </location>
</feature>
<dbReference type="Gene3D" id="3.40.50.10420">
    <property type="entry name" value="NagB/RpiA/CoA transferase-like"/>
    <property type="match status" value="1"/>
</dbReference>
<accession>A0A5C6DF04</accession>
<sequence length="209" mass="23021">MIQPIEPIQTATTKSRQTILDRLMAKEVESPGLPTPDPSKLTRFDDPLAKFSEILEGVGGQVHLIDDPRQVAEILGKTEVFSNAERIVSLVPEAVDNSFDISSIDDPHDLAAVDWTIARGEFFVAENGSIWIEGQSLPHRVLLFIAQYLAIVVSRREFVHHMHDAYARIEAPKSPFGVFVSGPSKTADIEQSLVLGAHGCRALQVFLTP</sequence>
<proteinExistence type="predicted"/>
<protein>
    <submittedName>
        <fullName evidence="2">Lactate utilization protein C</fullName>
    </submittedName>
</protein>
<name>A0A5C6DF04_9BACT</name>
<dbReference type="InterPro" id="IPR024185">
    <property type="entry name" value="FTHF_cligase-like_sf"/>
</dbReference>
<dbReference type="EMBL" id="SJPY01000010">
    <property type="protein sequence ID" value="TWU35262.1"/>
    <property type="molecule type" value="Genomic_DNA"/>
</dbReference>
<dbReference type="SUPFAM" id="SSF100950">
    <property type="entry name" value="NagB/RpiA/CoA transferase-like"/>
    <property type="match status" value="1"/>
</dbReference>
<dbReference type="InterPro" id="IPR037171">
    <property type="entry name" value="NagB/RpiA_transferase-like"/>
</dbReference>
<evidence type="ECO:0000313" key="3">
    <source>
        <dbReference type="Proteomes" id="UP000315471"/>
    </source>
</evidence>
<comment type="caution">
    <text evidence="2">The sequence shown here is derived from an EMBL/GenBank/DDBJ whole genome shotgun (WGS) entry which is preliminary data.</text>
</comment>
<dbReference type="RefSeq" id="WP_146602448.1">
    <property type="nucleotide sequence ID" value="NZ_SJPY01000010.1"/>
</dbReference>
<keyword evidence="3" id="KW-1185">Reference proteome</keyword>
<dbReference type="OrthoDB" id="9794157at2"/>
<dbReference type="PANTHER" id="PTHR43682:SF1">
    <property type="entry name" value="LACTATE UTILIZATION PROTEIN C"/>
    <property type="match status" value="1"/>
</dbReference>
<reference evidence="2 3" key="1">
    <citation type="submission" date="2019-02" db="EMBL/GenBank/DDBJ databases">
        <title>Deep-cultivation of Planctomycetes and their phenomic and genomic characterization uncovers novel biology.</title>
        <authorList>
            <person name="Wiegand S."/>
            <person name="Jogler M."/>
            <person name="Boedeker C."/>
            <person name="Pinto D."/>
            <person name="Vollmers J."/>
            <person name="Rivas-Marin E."/>
            <person name="Kohn T."/>
            <person name="Peeters S.H."/>
            <person name="Heuer A."/>
            <person name="Rast P."/>
            <person name="Oberbeckmann S."/>
            <person name="Bunk B."/>
            <person name="Jeske O."/>
            <person name="Meyerdierks A."/>
            <person name="Storesund J.E."/>
            <person name="Kallscheuer N."/>
            <person name="Luecker S."/>
            <person name="Lage O.M."/>
            <person name="Pohl T."/>
            <person name="Merkel B.J."/>
            <person name="Hornburger P."/>
            <person name="Mueller R.-W."/>
            <person name="Bruemmer F."/>
            <person name="Labrenz M."/>
            <person name="Spormann A.M."/>
            <person name="Op Den Camp H."/>
            <person name="Overmann J."/>
            <person name="Amann R."/>
            <person name="Jetten M.S.M."/>
            <person name="Mascher T."/>
            <person name="Medema M.H."/>
            <person name="Devos D.P."/>
            <person name="Kaster A.-K."/>
            <person name="Ovreas L."/>
            <person name="Rohde M."/>
            <person name="Galperin M.Y."/>
            <person name="Jogler C."/>
        </authorList>
    </citation>
    <scope>NUCLEOTIDE SEQUENCE [LARGE SCALE GENOMIC DNA]</scope>
    <source>
        <strain evidence="2 3">Q31b</strain>
    </source>
</reference>
<dbReference type="AlphaFoldDB" id="A0A5C6DF04"/>
<gene>
    <name evidence="2" type="primary">lutC</name>
    <name evidence="2" type="ORF">Q31b_53580</name>
</gene>
<dbReference type="Proteomes" id="UP000315471">
    <property type="component" value="Unassembled WGS sequence"/>
</dbReference>
<evidence type="ECO:0000259" key="1">
    <source>
        <dbReference type="Pfam" id="PF02589"/>
    </source>
</evidence>
<evidence type="ECO:0000313" key="2">
    <source>
        <dbReference type="EMBL" id="TWU35262.1"/>
    </source>
</evidence>
<dbReference type="InterPro" id="IPR003741">
    <property type="entry name" value="LUD_dom"/>
</dbReference>
<dbReference type="PANTHER" id="PTHR43682">
    <property type="entry name" value="LACTATE UTILIZATION PROTEIN C"/>
    <property type="match status" value="1"/>
</dbReference>
<dbReference type="Pfam" id="PF02589">
    <property type="entry name" value="LUD_dom"/>
    <property type="match status" value="1"/>
</dbReference>